<sequence>MRIYQLFGLPAPMISNRGGLATAKKLLAENKSQYGLTALYKCNRLDLTVEALVLKEKYRSLFTEKELKAARKRLGDLHYVPTY</sequence>
<dbReference type="AlphaFoldDB" id="A0A2M6YV26"/>
<dbReference type="EMBL" id="PEWY01000037">
    <property type="protein sequence ID" value="PIU37360.1"/>
    <property type="molecule type" value="Genomic_DNA"/>
</dbReference>
<organism evidence="1 2">
    <name type="scientific">Candidatus Roizmanbacteria bacterium CG07_land_8_20_14_0_80_34_15</name>
    <dbReference type="NCBI Taxonomy" id="1974849"/>
    <lineage>
        <taxon>Bacteria</taxon>
        <taxon>Candidatus Roizmaniibacteriota</taxon>
    </lineage>
</organism>
<gene>
    <name evidence="1" type="ORF">COT02_01270</name>
</gene>
<dbReference type="Proteomes" id="UP000230184">
    <property type="component" value="Unassembled WGS sequence"/>
</dbReference>
<accession>A0A2M6YV26</accession>
<evidence type="ECO:0000313" key="1">
    <source>
        <dbReference type="EMBL" id="PIU37360.1"/>
    </source>
</evidence>
<reference evidence="2" key="1">
    <citation type="submission" date="2017-09" db="EMBL/GenBank/DDBJ databases">
        <title>Depth-based differentiation of microbial function through sediment-hosted aquifers and enrichment of novel symbionts in the deep terrestrial subsurface.</title>
        <authorList>
            <person name="Probst A.J."/>
            <person name="Ladd B."/>
            <person name="Jarett J.K."/>
            <person name="Geller-Mcgrath D.E."/>
            <person name="Sieber C.M.K."/>
            <person name="Emerson J.B."/>
            <person name="Anantharaman K."/>
            <person name="Thomas B.C."/>
            <person name="Malmstrom R."/>
            <person name="Stieglmeier M."/>
            <person name="Klingl A."/>
            <person name="Woyke T."/>
            <person name="Ryan C.M."/>
            <person name="Banfield J.F."/>
        </authorList>
    </citation>
    <scope>NUCLEOTIDE SEQUENCE [LARGE SCALE GENOMIC DNA]</scope>
</reference>
<evidence type="ECO:0000313" key="2">
    <source>
        <dbReference type="Proteomes" id="UP000230184"/>
    </source>
</evidence>
<name>A0A2M6YV26_9BACT</name>
<comment type="caution">
    <text evidence="1">The sequence shown here is derived from an EMBL/GenBank/DDBJ whole genome shotgun (WGS) entry which is preliminary data.</text>
</comment>
<protein>
    <submittedName>
        <fullName evidence="1">Uncharacterized protein</fullName>
    </submittedName>
</protein>
<proteinExistence type="predicted"/>